<dbReference type="RefSeq" id="WP_090247697.1">
    <property type="nucleotide sequence ID" value="NZ_FPAS01000002.1"/>
</dbReference>
<evidence type="ECO:0000313" key="4">
    <source>
        <dbReference type="EMBL" id="SFT63375.1"/>
    </source>
</evidence>
<dbReference type="CDD" id="cd04301">
    <property type="entry name" value="NAT_SF"/>
    <property type="match status" value="1"/>
</dbReference>
<dbReference type="Proteomes" id="UP000236454">
    <property type="component" value="Unassembled WGS sequence"/>
</dbReference>
<evidence type="ECO:0000313" key="5">
    <source>
        <dbReference type="Proteomes" id="UP000236454"/>
    </source>
</evidence>
<keyword evidence="2" id="KW-0012">Acyltransferase</keyword>
<dbReference type="AlphaFoldDB" id="A0A1I6ZL95"/>
<keyword evidence="4" id="KW-0687">Ribonucleoprotein</keyword>
<proteinExistence type="predicted"/>
<feature type="domain" description="N-acetyltransferase" evidence="3">
    <location>
        <begin position="1"/>
        <end position="161"/>
    </location>
</feature>
<dbReference type="Gene3D" id="3.40.630.30">
    <property type="match status" value="1"/>
</dbReference>
<evidence type="ECO:0000259" key="3">
    <source>
        <dbReference type="PROSITE" id="PS51186"/>
    </source>
</evidence>
<dbReference type="PROSITE" id="PS51186">
    <property type="entry name" value="GNAT"/>
    <property type="match status" value="1"/>
</dbReference>
<keyword evidence="4" id="KW-0689">Ribosomal protein</keyword>
<reference evidence="4 5" key="1">
    <citation type="submission" date="2016-10" db="EMBL/GenBank/DDBJ databases">
        <authorList>
            <person name="de Groot N.N."/>
        </authorList>
    </citation>
    <scope>NUCLEOTIDE SEQUENCE [LARGE SCALE GENOMIC DNA]</scope>
    <source>
        <strain evidence="4 5">CGMCC 1.7005</strain>
    </source>
</reference>
<dbReference type="Pfam" id="PF13673">
    <property type="entry name" value="Acetyltransf_10"/>
    <property type="match status" value="1"/>
</dbReference>
<accession>A0A1I6ZL95</accession>
<dbReference type="InterPro" id="IPR050832">
    <property type="entry name" value="Bact_Acetyltransf"/>
</dbReference>
<dbReference type="InterPro" id="IPR016181">
    <property type="entry name" value="Acyl_CoA_acyltransferase"/>
</dbReference>
<name>A0A1I6ZL95_9FLAO</name>
<sequence>MIEQIAPEEIQRVERLARATWPDTFKEILTPDQITYMLNWMYNVDTLKEQIAKGHEFYILKDQEDLGFIGLEPNYQGTTKLRIHKIYVLPAAQGKKVGKQLIDFAEKRAKDLNLDCLNLNVNRYNAAVDFYKHIGFEITKTEDIDIGQGFFMNDYVMEKPL</sequence>
<dbReference type="PANTHER" id="PTHR43877">
    <property type="entry name" value="AMINOALKYLPHOSPHONATE N-ACETYLTRANSFERASE-RELATED-RELATED"/>
    <property type="match status" value="1"/>
</dbReference>
<dbReference type="EMBL" id="FPAS01000002">
    <property type="protein sequence ID" value="SFT63375.1"/>
    <property type="molecule type" value="Genomic_DNA"/>
</dbReference>
<evidence type="ECO:0000256" key="2">
    <source>
        <dbReference type="ARBA" id="ARBA00023315"/>
    </source>
</evidence>
<dbReference type="OrthoDB" id="9800604at2"/>
<dbReference type="SUPFAM" id="SSF55729">
    <property type="entry name" value="Acyl-CoA N-acyltransferases (Nat)"/>
    <property type="match status" value="1"/>
</dbReference>
<dbReference type="GO" id="GO:0005840">
    <property type="term" value="C:ribosome"/>
    <property type="evidence" value="ECO:0007669"/>
    <property type="project" value="UniProtKB-KW"/>
</dbReference>
<keyword evidence="5" id="KW-1185">Reference proteome</keyword>
<dbReference type="STRING" id="477690.SAMN05216474_1450"/>
<dbReference type="InterPro" id="IPR000182">
    <property type="entry name" value="GNAT_dom"/>
</dbReference>
<dbReference type="GO" id="GO:0016747">
    <property type="term" value="F:acyltransferase activity, transferring groups other than amino-acyl groups"/>
    <property type="evidence" value="ECO:0007669"/>
    <property type="project" value="InterPro"/>
</dbReference>
<keyword evidence="1" id="KW-0808">Transferase</keyword>
<evidence type="ECO:0000256" key="1">
    <source>
        <dbReference type="ARBA" id="ARBA00022679"/>
    </source>
</evidence>
<organism evidence="4 5">
    <name type="scientific">Lishizhenia tianjinensis</name>
    <dbReference type="NCBI Taxonomy" id="477690"/>
    <lineage>
        <taxon>Bacteria</taxon>
        <taxon>Pseudomonadati</taxon>
        <taxon>Bacteroidota</taxon>
        <taxon>Flavobacteriia</taxon>
        <taxon>Flavobacteriales</taxon>
        <taxon>Crocinitomicaceae</taxon>
        <taxon>Lishizhenia</taxon>
    </lineage>
</organism>
<gene>
    <name evidence="4" type="ORF">SAMN05216474_1450</name>
</gene>
<protein>
    <submittedName>
        <fullName evidence="4">Ribosomal protein S18 acetylase RimI</fullName>
    </submittedName>
</protein>